<evidence type="ECO:0008006" key="3">
    <source>
        <dbReference type="Google" id="ProtNLM"/>
    </source>
</evidence>
<dbReference type="AlphaFoldDB" id="A0A9X1V7A0"/>
<dbReference type="Proteomes" id="UP001139263">
    <property type="component" value="Unassembled WGS sequence"/>
</dbReference>
<accession>A0A9X1V7A0</accession>
<protein>
    <recommendedName>
        <fullName evidence="3">SCP2 domain-containing protein</fullName>
    </recommendedName>
</protein>
<proteinExistence type="predicted"/>
<dbReference type="Gene3D" id="3.30.1050.10">
    <property type="entry name" value="SCP2 sterol-binding domain"/>
    <property type="match status" value="1"/>
</dbReference>
<keyword evidence="2" id="KW-1185">Reference proteome</keyword>
<gene>
    <name evidence="1" type="ORF">MM817_00795</name>
</gene>
<sequence length="141" mass="16004">MSVFKNSDELYDVFGRFFNQIKFESEMGQQIQSSHIIVQWEYSDPEGIVTIDATQKDPDGGYFSVILGPTEIKPEIFMTMKADVAHQFWLGKVNLLSALSRRQIVAKGPIPKALKLLPAIKPSYAMYAEFLRTDGRTEILN</sequence>
<dbReference type="SUPFAM" id="SSF55718">
    <property type="entry name" value="SCP-like"/>
    <property type="match status" value="1"/>
</dbReference>
<name>A0A9X1V7A0_9BACL</name>
<comment type="caution">
    <text evidence="1">The sequence shown here is derived from an EMBL/GenBank/DDBJ whole genome shotgun (WGS) entry which is preliminary data.</text>
</comment>
<dbReference type="InterPro" id="IPR036527">
    <property type="entry name" value="SCP2_sterol-bd_dom_sf"/>
</dbReference>
<evidence type="ECO:0000313" key="1">
    <source>
        <dbReference type="EMBL" id="MCI0182535.1"/>
    </source>
</evidence>
<reference evidence="1" key="1">
    <citation type="submission" date="2022-03" db="EMBL/GenBank/DDBJ databases">
        <title>Draft Genome Sequence of Firmicute Strain S0AB, a Heterotrophic Iron/Sulfur-Oxidizing Extreme Acidophile.</title>
        <authorList>
            <person name="Vergara E."/>
            <person name="Pakostova E."/>
            <person name="Johnson D.B."/>
            <person name="Holmes D.S."/>
        </authorList>
    </citation>
    <scope>NUCLEOTIDE SEQUENCE</scope>
    <source>
        <strain evidence="1">S0AB</strain>
    </source>
</reference>
<organism evidence="1 2">
    <name type="scientific">Sulfoacidibacillus ferrooxidans</name>
    <dbReference type="NCBI Taxonomy" id="2005001"/>
    <lineage>
        <taxon>Bacteria</taxon>
        <taxon>Bacillati</taxon>
        <taxon>Bacillota</taxon>
        <taxon>Bacilli</taxon>
        <taxon>Bacillales</taxon>
        <taxon>Alicyclobacillaceae</taxon>
        <taxon>Sulfoacidibacillus</taxon>
    </lineage>
</organism>
<dbReference type="EMBL" id="JALBUF010000001">
    <property type="protein sequence ID" value="MCI0182535.1"/>
    <property type="molecule type" value="Genomic_DNA"/>
</dbReference>
<dbReference type="RefSeq" id="WP_241712120.1">
    <property type="nucleotide sequence ID" value="NZ_JALBUF010000001.1"/>
</dbReference>
<evidence type="ECO:0000313" key="2">
    <source>
        <dbReference type="Proteomes" id="UP001139263"/>
    </source>
</evidence>